<dbReference type="Pfam" id="PF01886">
    <property type="entry name" value="DUF61"/>
    <property type="match status" value="1"/>
</dbReference>
<dbReference type="NCBIfam" id="NF003153">
    <property type="entry name" value="PRK04115.1"/>
    <property type="match status" value="1"/>
</dbReference>
<dbReference type="eggNOG" id="arCOG01921">
    <property type="taxonomic scope" value="Archaea"/>
</dbReference>
<evidence type="ECO:0000313" key="2">
    <source>
        <dbReference type="EMBL" id="AEH07404.1"/>
    </source>
</evidence>
<evidence type="ECO:0000256" key="1">
    <source>
        <dbReference type="HAMAP-Rule" id="MF_00585"/>
    </source>
</evidence>
<dbReference type="STRING" id="647113.Metok_1439"/>
<reference evidence="2" key="1">
    <citation type="submission" date="2011-05" db="EMBL/GenBank/DDBJ databases">
        <title>Complete sequence of chromosome of Methanothermococcus okinawensis IH1.</title>
        <authorList>
            <consortium name="US DOE Joint Genome Institute"/>
            <person name="Lucas S."/>
            <person name="Han J."/>
            <person name="Lapidus A."/>
            <person name="Cheng J.-F."/>
            <person name="Goodwin L."/>
            <person name="Pitluck S."/>
            <person name="Peters L."/>
            <person name="Mikhailova N."/>
            <person name="Held B."/>
            <person name="Han C."/>
            <person name="Tapia R."/>
            <person name="Land M."/>
            <person name="Hauser L."/>
            <person name="Kyrpides N."/>
            <person name="Ivanova N."/>
            <person name="Pagani I."/>
            <person name="Sieprawska-Lupa M."/>
            <person name="Takai K."/>
            <person name="Miyazaki J."/>
            <person name="Whitman W."/>
            <person name="Woyke T."/>
        </authorList>
    </citation>
    <scope>NUCLEOTIDE SEQUENCE [LARGE SCALE GENOMIC DNA]</scope>
    <source>
        <strain evidence="2">IH1</strain>
    </source>
</reference>
<protein>
    <recommendedName>
        <fullName evidence="1">UPF0216 protein Metok_1439</fullName>
    </recommendedName>
</protein>
<dbReference type="AlphaFoldDB" id="F8AK37"/>
<dbReference type="KEGG" id="mok:Metok_1439"/>
<dbReference type="HOGENOM" id="CLU_146474_1_0_2"/>
<dbReference type="GeneID" id="10773596"/>
<dbReference type="InterPro" id="IPR002746">
    <property type="entry name" value="UPF0216"/>
</dbReference>
<name>F8AK37_METOI</name>
<dbReference type="PIRSF" id="PIRSF005264">
    <property type="entry name" value="UCP005264"/>
    <property type="match status" value="1"/>
</dbReference>
<proteinExistence type="inferred from homology"/>
<dbReference type="HAMAP" id="MF_00585">
    <property type="entry name" value="UPF0216"/>
    <property type="match status" value="1"/>
</dbReference>
<organism evidence="2 3">
    <name type="scientific">Methanothermococcus okinawensis (strain DSM 14208 / JCM 11175 / IH1)</name>
    <dbReference type="NCBI Taxonomy" id="647113"/>
    <lineage>
        <taxon>Archaea</taxon>
        <taxon>Methanobacteriati</taxon>
        <taxon>Methanobacteriota</taxon>
        <taxon>Methanomada group</taxon>
        <taxon>Methanococci</taxon>
        <taxon>Methanococcales</taxon>
        <taxon>Methanococcaceae</taxon>
        <taxon>Methanothermococcus</taxon>
    </lineage>
</organism>
<comment type="similarity">
    <text evidence="1">Belongs to the UPF0216 family.</text>
</comment>
<dbReference type="RefSeq" id="WP_013867586.1">
    <property type="nucleotide sequence ID" value="NC_015636.1"/>
</dbReference>
<dbReference type="EMBL" id="CP002792">
    <property type="protein sequence ID" value="AEH07404.1"/>
    <property type="molecule type" value="Genomic_DNA"/>
</dbReference>
<accession>F8AK37</accession>
<dbReference type="Proteomes" id="UP000009296">
    <property type="component" value="Chromosome"/>
</dbReference>
<keyword evidence="3" id="KW-1185">Reference proteome</keyword>
<gene>
    <name evidence="2" type="ordered locus">Metok_1439</name>
</gene>
<sequence length="131" mass="15575">MDDKSIYKFLHGLNTNFKRKTLKELLKEEKPHVIINGKRHRIKKRELELLKELNIDENLKIPIILEIDASLESGTVKIEGYEEVKVISKILGKEINLFDEEKIIYIYKPELRILRRELPTTTTYLFKMSSY</sequence>
<dbReference type="OrthoDB" id="18795at2157"/>
<evidence type="ECO:0000313" key="3">
    <source>
        <dbReference type="Proteomes" id="UP000009296"/>
    </source>
</evidence>